<dbReference type="InterPro" id="IPR058711">
    <property type="entry name" value="SCO6045-like_C"/>
</dbReference>
<name>A0A495QP29_9ACTN</name>
<dbReference type="Proteomes" id="UP000274601">
    <property type="component" value="Unassembled WGS sequence"/>
</dbReference>
<dbReference type="EMBL" id="RBWU01000003">
    <property type="protein sequence ID" value="RKS74622.1"/>
    <property type="molecule type" value="Genomic_DNA"/>
</dbReference>
<evidence type="ECO:0000313" key="2">
    <source>
        <dbReference type="EMBL" id="RKS74622.1"/>
    </source>
</evidence>
<dbReference type="AlphaFoldDB" id="A0A495QP29"/>
<protein>
    <recommendedName>
        <fullName evidence="1">SCO6045-like C-terminal domain-containing protein</fullName>
    </recommendedName>
</protein>
<dbReference type="Pfam" id="PF26136">
    <property type="entry name" value="SCO6045_C"/>
    <property type="match status" value="1"/>
</dbReference>
<feature type="domain" description="SCO6045-like C-terminal" evidence="1">
    <location>
        <begin position="10"/>
        <end position="93"/>
    </location>
</feature>
<sequence length="161" mass="17042">MSELFDTELAAAQGALVRALAAGGPLPEGFDADAVRATARGILAKRAGEVARAWPLLAGSYGASWTATFAGWAAERPTRGSFRDGWDLARARRAELTAEAARELALVEARWSYDGASPPRPRRAAVRRVPGGVALVVRGRIRVIGGDPARRPHGNGYGLDQ</sequence>
<keyword evidence="3" id="KW-1185">Reference proteome</keyword>
<dbReference type="OrthoDB" id="4467560at2"/>
<organism evidence="2 3">
    <name type="scientific">Actinomadura pelletieri DSM 43383</name>
    <dbReference type="NCBI Taxonomy" id="1120940"/>
    <lineage>
        <taxon>Bacteria</taxon>
        <taxon>Bacillati</taxon>
        <taxon>Actinomycetota</taxon>
        <taxon>Actinomycetes</taxon>
        <taxon>Streptosporangiales</taxon>
        <taxon>Thermomonosporaceae</taxon>
        <taxon>Actinomadura</taxon>
    </lineage>
</organism>
<evidence type="ECO:0000313" key="3">
    <source>
        <dbReference type="Proteomes" id="UP000274601"/>
    </source>
</evidence>
<reference evidence="2 3" key="1">
    <citation type="submission" date="2018-10" db="EMBL/GenBank/DDBJ databases">
        <title>Genomic Encyclopedia of Archaeal and Bacterial Type Strains, Phase II (KMG-II): from individual species to whole genera.</title>
        <authorList>
            <person name="Goeker M."/>
        </authorList>
    </citation>
    <scope>NUCLEOTIDE SEQUENCE [LARGE SCALE GENOMIC DNA]</scope>
    <source>
        <strain evidence="2 3">DSM 43383</strain>
    </source>
</reference>
<gene>
    <name evidence="2" type="ORF">BZB76_3139</name>
</gene>
<comment type="caution">
    <text evidence="2">The sequence shown here is derived from an EMBL/GenBank/DDBJ whole genome shotgun (WGS) entry which is preliminary data.</text>
</comment>
<accession>A0A495QP29</accession>
<proteinExistence type="predicted"/>
<evidence type="ECO:0000259" key="1">
    <source>
        <dbReference type="Pfam" id="PF26136"/>
    </source>
</evidence>
<dbReference type="RefSeq" id="WP_121435038.1">
    <property type="nucleotide sequence ID" value="NZ_RBWU01000003.1"/>
</dbReference>